<dbReference type="EMBL" id="JAWRVG010000001">
    <property type="protein sequence ID" value="KAK4085200.1"/>
    <property type="molecule type" value="Genomic_DNA"/>
</dbReference>
<keyword evidence="7" id="KW-0732">Signal</keyword>
<keyword evidence="8" id="KW-0378">Hydrolase</keyword>
<sequence>MYGCYETIKDIQDQGTMATIKHFIANEQEHLRQAWKWVLPNALSPNIDDHTMHEVYAWPFSDAVKTEMLSPGLHWIYVLLQRDNGSNYEFSKWY</sequence>
<evidence type="ECO:0000256" key="3">
    <source>
        <dbReference type="ARBA" id="ARBA00004987"/>
    </source>
</evidence>
<evidence type="ECO:0000256" key="4">
    <source>
        <dbReference type="ARBA" id="ARBA00005336"/>
    </source>
</evidence>
<keyword evidence="10" id="KW-0326">Glycosidase</keyword>
<dbReference type="InterPro" id="IPR036962">
    <property type="entry name" value="Glyco_hydro_3_N_sf"/>
</dbReference>
<comment type="pathway">
    <text evidence="3">Glycan metabolism; cellulose degradation.</text>
</comment>
<dbReference type="EC" id="3.2.1.21" evidence="5"/>
<evidence type="ECO:0000256" key="1">
    <source>
        <dbReference type="ARBA" id="ARBA00000448"/>
    </source>
</evidence>
<dbReference type="InterPro" id="IPR050288">
    <property type="entry name" value="Cellulose_deg_GH3"/>
</dbReference>
<comment type="function">
    <text evidence="11">Beta-glucosidases are one of a number of cellulolytic enzymes involved in the degradation of cellulosic biomass. Catalyzes the last step releasing glucose from the inhibitory cellobiose.</text>
</comment>
<dbReference type="PANTHER" id="PTHR42715:SF12">
    <property type="entry name" value="BETA-GLUCOSIDASE G-RELATED"/>
    <property type="match status" value="1"/>
</dbReference>
<keyword evidence="9" id="KW-0325">Glycoprotein</keyword>
<evidence type="ECO:0000313" key="12">
    <source>
        <dbReference type="EMBL" id="KAK4085200.1"/>
    </source>
</evidence>
<keyword evidence="13" id="KW-1185">Reference proteome</keyword>
<dbReference type="PANTHER" id="PTHR42715">
    <property type="entry name" value="BETA-GLUCOSIDASE"/>
    <property type="match status" value="1"/>
</dbReference>
<evidence type="ECO:0000256" key="8">
    <source>
        <dbReference type="ARBA" id="ARBA00022801"/>
    </source>
</evidence>
<evidence type="ECO:0000256" key="9">
    <source>
        <dbReference type="ARBA" id="ARBA00023180"/>
    </source>
</evidence>
<evidence type="ECO:0000256" key="2">
    <source>
        <dbReference type="ARBA" id="ARBA00004613"/>
    </source>
</evidence>
<dbReference type="Proteomes" id="UP001273209">
    <property type="component" value="Unassembled WGS sequence"/>
</dbReference>
<evidence type="ECO:0000256" key="7">
    <source>
        <dbReference type="ARBA" id="ARBA00022729"/>
    </source>
</evidence>
<dbReference type="SUPFAM" id="SSF51445">
    <property type="entry name" value="(Trans)glycosidases"/>
    <property type="match status" value="1"/>
</dbReference>
<comment type="similarity">
    <text evidence="4">Belongs to the glycosyl hydrolase 3 family.</text>
</comment>
<accession>A0AAE1ILM7</accession>
<comment type="catalytic activity">
    <reaction evidence="1">
        <text>Hydrolysis of terminal, non-reducing beta-D-glucosyl residues with release of beta-D-glucose.</text>
        <dbReference type="EC" id="3.2.1.21"/>
    </reaction>
</comment>
<gene>
    <name evidence="12" type="ORF">Triagg1_190</name>
</gene>
<dbReference type="GeneID" id="87915926"/>
<dbReference type="Gene3D" id="3.20.20.300">
    <property type="entry name" value="Glycoside hydrolase, family 3, N-terminal domain"/>
    <property type="match status" value="1"/>
</dbReference>
<dbReference type="GO" id="GO:0009251">
    <property type="term" value="P:glucan catabolic process"/>
    <property type="evidence" value="ECO:0007669"/>
    <property type="project" value="TreeGrafter"/>
</dbReference>
<keyword evidence="6" id="KW-0964">Secreted</keyword>
<dbReference type="GO" id="GO:0005576">
    <property type="term" value="C:extracellular region"/>
    <property type="evidence" value="ECO:0007669"/>
    <property type="project" value="UniProtKB-SubCell"/>
</dbReference>
<comment type="subcellular location">
    <subcellularLocation>
        <location evidence="2">Secreted</location>
    </subcellularLocation>
</comment>
<organism evidence="12 13">
    <name type="scientific">Trichoderma aggressivum f. europaeum</name>
    <dbReference type="NCBI Taxonomy" id="173218"/>
    <lineage>
        <taxon>Eukaryota</taxon>
        <taxon>Fungi</taxon>
        <taxon>Dikarya</taxon>
        <taxon>Ascomycota</taxon>
        <taxon>Pezizomycotina</taxon>
        <taxon>Sordariomycetes</taxon>
        <taxon>Hypocreomycetidae</taxon>
        <taxon>Hypocreales</taxon>
        <taxon>Hypocreaceae</taxon>
        <taxon>Trichoderma</taxon>
    </lineage>
</organism>
<evidence type="ECO:0000256" key="10">
    <source>
        <dbReference type="ARBA" id="ARBA00023295"/>
    </source>
</evidence>
<evidence type="ECO:0000256" key="11">
    <source>
        <dbReference type="ARBA" id="ARBA00024983"/>
    </source>
</evidence>
<evidence type="ECO:0000313" key="13">
    <source>
        <dbReference type="Proteomes" id="UP001273209"/>
    </source>
</evidence>
<comment type="caution">
    <text evidence="12">The sequence shown here is derived from an EMBL/GenBank/DDBJ whole genome shotgun (WGS) entry which is preliminary data.</text>
</comment>
<evidence type="ECO:0000256" key="5">
    <source>
        <dbReference type="ARBA" id="ARBA00012744"/>
    </source>
</evidence>
<proteinExistence type="inferred from homology"/>
<protein>
    <recommendedName>
        <fullName evidence="5">beta-glucosidase</fullName>
        <ecNumber evidence="5">3.2.1.21</ecNumber>
    </recommendedName>
</protein>
<evidence type="ECO:0000256" key="6">
    <source>
        <dbReference type="ARBA" id="ARBA00022525"/>
    </source>
</evidence>
<dbReference type="InterPro" id="IPR017853">
    <property type="entry name" value="GH"/>
</dbReference>
<dbReference type="AlphaFoldDB" id="A0AAE1ILM7"/>
<name>A0AAE1ILM7_9HYPO</name>
<reference evidence="12" key="1">
    <citation type="submission" date="2023-11" db="EMBL/GenBank/DDBJ databases">
        <title>The genome sequences of three competitors of mushroom-forming fungi.</title>
        <authorList>
            <person name="Beijen E."/>
            <person name="Ohm R.A."/>
        </authorList>
    </citation>
    <scope>NUCLEOTIDE SEQUENCE</scope>
    <source>
        <strain evidence="12">CBS 100526</strain>
    </source>
</reference>
<dbReference type="RefSeq" id="XP_062760540.1">
    <property type="nucleotide sequence ID" value="XM_062896908.1"/>
</dbReference>
<dbReference type="GO" id="GO:0008422">
    <property type="term" value="F:beta-glucosidase activity"/>
    <property type="evidence" value="ECO:0007669"/>
    <property type="project" value="UniProtKB-EC"/>
</dbReference>